<dbReference type="Pfam" id="PF00855">
    <property type="entry name" value="PWWP"/>
    <property type="match status" value="1"/>
</dbReference>
<name>A0A061FLQ8_THECC</name>
<evidence type="ECO:0000259" key="3">
    <source>
        <dbReference type="PROSITE" id="PS50812"/>
    </source>
</evidence>
<dbReference type="eggNOG" id="KOG3561">
    <property type="taxonomic scope" value="Eukaryota"/>
</dbReference>
<dbReference type="EMBL" id="CM001886">
    <property type="protein sequence ID" value="EOY15439.1"/>
    <property type="molecule type" value="Genomic_DNA"/>
</dbReference>
<organism evidence="4 5">
    <name type="scientific">Theobroma cacao</name>
    <name type="common">Cacao</name>
    <name type="synonym">Cocoa</name>
    <dbReference type="NCBI Taxonomy" id="3641"/>
    <lineage>
        <taxon>Eukaryota</taxon>
        <taxon>Viridiplantae</taxon>
        <taxon>Streptophyta</taxon>
        <taxon>Embryophyta</taxon>
        <taxon>Tracheophyta</taxon>
        <taxon>Spermatophyta</taxon>
        <taxon>Magnoliopsida</taxon>
        <taxon>eudicotyledons</taxon>
        <taxon>Gunneridae</taxon>
        <taxon>Pentapetalae</taxon>
        <taxon>rosids</taxon>
        <taxon>malvids</taxon>
        <taxon>Malvales</taxon>
        <taxon>Malvaceae</taxon>
        <taxon>Byttnerioideae</taxon>
        <taxon>Theobroma</taxon>
    </lineage>
</organism>
<keyword evidence="5" id="KW-1185">Reference proteome</keyword>
<dbReference type="HOGENOM" id="CLU_029981_0_0_1"/>
<evidence type="ECO:0000256" key="2">
    <source>
        <dbReference type="SAM" id="MobiDB-lite"/>
    </source>
</evidence>
<dbReference type="GO" id="GO:0003677">
    <property type="term" value="F:DNA binding"/>
    <property type="evidence" value="ECO:0007669"/>
    <property type="project" value="UniProtKB-KW"/>
</dbReference>
<feature type="compositionally biased region" description="Basic residues" evidence="2">
    <location>
        <begin position="211"/>
        <end position="232"/>
    </location>
</feature>
<sequence>MCRSEQTQASNGKSTEIHDNNDGEEESAALQLEAEVSLGGLIWVKLHGNSWWPAVVVDENSVNGSSKPGNRSEAEVLVRLYGSYEYLYADPMKYYSEFKMVLQQNNGSCREIFDRSLEQDCFRKKSIKPKAKDLILLVATARKRKAVKADLGQYSMGTVLGNKGTMRHSARRRLKDVNDGEAPYKKVRESNGVKMKLESNEPSTEDVVNRKISKKDRLVKKLKPNSPSRRKNPGQNGSNVEDKARTRTSDQDEIQQKLKRKSPSTDKQAKNKANEPERVQKKQRKNNQIVEESAKHQSSKQDGEQKKCKPTRKRAFQAAKVPAGKMHKTVRQKSTSNSAKAKNKAPKEDGVQKKLTNDKQSAKDEVKSKSPKQVSVHKKLRSSSSTANRKTSKLDREQKKMKSNNRSAKEVSNSQGGRRSKTSKQGEEQKKVNPNGLDSDGTKFQTPKQDKLSKEKTNGPSSTDKASLLAEVVHHVRELRRQVEDVARRDVDGCCSKSQPELESWPFPGERDEAALSLYDKEAKLLKATVCCEDRPGLNHDLNRVIRSVQARVVRAEMTTVGGRTKSVVVMQWGGDVEEIGPLERALKDVVANRVSVLAHGEGSKRARVIGSDNENGSGFLVDSV</sequence>
<feature type="region of interest" description="Disordered" evidence="2">
    <location>
        <begin position="1"/>
        <end position="25"/>
    </location>
</feature>
<dbReference type="InterPro" id="IPR045847">
    <property type="entry name" value="AIG1-like"/>
</dbReference>
<dbReference type="InParanoid" id="A0A061FLQ8"/>
<feature type="compositionally biased region" description="Basic and acidic residues" evidence="2">
    <location>
        <begin position="240"/>
        <end position="256"/>
    </location>
</feature>
<feature type="compositionally biased region" description="Polar residues" evidence="2">
    <location>
        <begin position="1"/>
        <end position="14"/>
    </location>
</feature>
<dbReference type="SUPFAM" id="SSF55021">
    <property type="entry name" value="ACT-like"/>
    <property type="match status" value="1"/>
</dbReference>
<dbReference type="InterPro" id="IPR000313">
    <property type="entry name" value="PWWP_dom"/>
</dbReference>
<dbReference type="InterPro" id="IPR045865">
    <property type="entry name" value="ACT-like_dom_sf"/>
</dbReference>
<protein>
    <submittedName>
        <fullName evidence="4">Uncharacterized protein isoform 1</fullName>
    </submittedName>
</protein>
<dbReference type="Proteomes" id="UP000026915">
    <property type="component" value="Chromosome 8"/>
</dbReference>
<evidence type="ECO:0000256" key="1">
    <source>
        <dbReference type="ARBA" id="ARBA00023125"/>
    </source>
</evidence>
<feature type="compositionally biased region" description="Basic and acidic residues" evidence="2">
    <location>
        <begin position="263"/>
        <end position="280"/>
    </location>
</feature>
<keyword evidence="1" id="KW-0238">DNA-binding</keyword>
<dbReference type="SUPFAM" id="SSF63748">
    <property type="entry name" value="Tudor/PWWP/MBT"/>
    <property type="match status" value="1"/>
</dbReference>
<proteinExistence type="predicted"/>
<dbReference type="PANTHER" id="PTHR45844">
    <property type="entry name" value="TRANSCRIPTION FACTOR BHLH30"/>
    <property type="match status" value="1"/>
</dbReference>
<feature type="compositionally biased region" description="Basic residues" evidence="2">
    <location>
        <begin position="165"/>
        <end position="174"/>
    </location>
</feature>
<feature type="compositionally biased region" description="Basic and acidic residues" evidence="2">
    <location>
        <begin position="345"/>
        <end position="368"/>
    </location>
</feature>
<dbReference type="GO" id="GO:0003700">
    <property type="term" value="F:DNA-binding transcription factor activity"/>
    <property type="evidence" value="ECO:0007669"/>
    <property type="project" value="InterPro"/>
</dbReference>
<dbReference type="Gramene" id="EOY15439">
    <property type="protein sequence ID" value="EOY15439"/>
    <property type="gene ID" value="TCM_034498"/>
</dbReference>
<feature type="compositionally biased region" description="Basic and acidic residues" evidence="2">
    <location>
        <begin position="292"/>
        <end position="307"/>
    </location>
</feature>
<feature type="compositionally biased region" description="Basic and acidic residues" evidence="2">
    <location>
        <begin position="175"/>
        <end position="199"/>
    </location>
</feature>
<dbReference type="CDD" id="cd05162">
    <property type="entry name" value="PWWP"/>
    <property type="match status" value="1"/>
</dbReference>
<gene>
    <name evidence="4" type="ORF">TCM_034498</name>
</gene>
<dbReference type="Gene3D" id="2.30.30.140">
    <property type="match status" value="1"/>
</dbReference>
<dbReference type="Gene3D" id="3.30.70.260">
    <property type="match status" value="1"/>
</dbReference>
<evidence type="ECO:0000313" key="5">
    <source>
        <dbReference type="Proteomes" id="UP000026915"/>
    </source>
</evidence>
<feature type="region of interest" description="Disordered" evidence="2">
    <location>
        <begin position="163"/>
        <end position="467"/>
    </location>
</feature>
<dbReference type="PROSITE" id="PS50812">
    <property type="entry name" value="PWWP"/>
    <property type="match status" value="1"/>
</dbReference>
<feature type="compositionally biased region" description="Basic and acidic residues" evidence="2">
    <location>
        <begin position="448"/>
        <end position="457"/>
    </location>
</feature>
<dbReference type="AlphaFoldDB" id="A0A061FLQ8"/>
<dbReference type="PANTHER" id="PTHR45844:SF16">
    <property type="entry name" value="TRANSCRIPTION FACTOR BHLH30-LIKE"/>
    <property type="match status" value="1"/>
</dbReference>
<reference evidence="4 5" key="1">
    <citation type="journal article" date="2013" name="Genome Biol.">
        <title>The genome sequence of the most widely cultivated cacao type and its use to identify candidate genes regulating pod color.</title>
        <authorList>
            <person name="Motamayor J.C."/>
            <person name="Mockaitis K."/>
            <person name="Schmutz J."/>
            <person name="Haiminen N."/>
            <person name="Iii D.L."/>
            <person name="Cornejo O."/>
            <person name="Findley S.D."/>
            <person name="Zheng P."/>
            <person name="Utro F."/>
            <person name="Royaert S."/>
            <person name="Saski C."/>
            <person name="Jenkins J."/>
            <person name="Podicheti R."/>
            <person name="Zhao M."/>
            <person name="Scheffler B.E."/>
            <person name="Stack J.C."/>
            <person name="Feltus F.A."/>
            <person name="Mustiga G.M."/>
            <person name="Amores F."/>
            <person name="Phillips W."/>
            <person name="Marelli J.P."/>
            <person name="May G.D."/>
            <person name="Shapiro H."/>
            <person name="Ma J."/>
            <person name="Bustamante C.D."/>
            <person name="Schnell R.J."/>
            <person name="Main D."/>
            <person name="Gilbert D."/>
            <person name="Parida L."/>
            <person name="Kuhn D.N."/>
        </authorList>
    </citation>
    <scope>NUCLEOTIDE SEQUENCE [LARGE SCALE GENOMIC DNA]</scope>
    <source>
        <strain evidence="5">cv. Matina 1-6</strain>
    </source>
</reference>
<feature type="compositionally biased region" description="Polar residues" evidence="2">
    <location>
        <begin position="404"/>
        <end position="417"/>
    </location>
</feature>
<feature type="domain" description="PWWP" evidence="3">
    <location>
        <begin position="38"/>
        <end position="100"/>
    </location>
</feature>
<dbReference type="STRING" id="3641.A0A061FLQ8"/>
<accession>A0A061FLQ8</accession>
<evidence type="ECO:0000313" key="4">
    <source>
        <dbReference type="EMBL" id="EOY15439.1"/>
    </source>
</evidence>